<evidence type="ECO:0000256" key="4">
    <source>
        <dbReference type="ARBA" id="ARBA00019572"/>
    </source>
</evidence>
<dbReference type="Proteomes" id="UP000799772">
    <property type="component" value="Unassembled WGS sequence"/>
</dbReference>
<keyword evidence="7" id="KW-0271">Exosome</keyword>
<dbReference type="GO" id="GO:0071028">
    <property type="term" value="P:nuclear mRNA surveillance"/>
    <property type="evidence" value="ECO:0007669"/>
    <property type="project" value="TreeGrafter"/>
</dbReference>
<dbReference type="Gene3D" id="3.30.230.70">
    <property type="entry name" value="GHMP Kinase, N-terminal domain"/>
    <property type="match status" value="1"/>
</dbReference>
<sequence>MPREAELSLNEREFLLQALRENVRLDGRPFDTFRNVELKFGEEYGVADVQLGKTRIVVRVSCDVTAPYPDRKFDGIFNITTEFSPMASPAFEVGRPNESEVILSRILEKAIRRSSALDTESLCIIAGQKCFAVRADIHVLDHDGGLVDAACIALIAALQHFRRPDVTVEGENVTVYSLREREPVPLAMLHHPLCVTFSYFHSGEVVLVDATLAEEQVRESEVIVTMNRHGEICQIAKYGGSPIDAVSLLTCTSSALGKVQALWKYIQEKLDEDAKKRDAGGLMAELSAENAR</sequence>
<keyword evidence="8" id="KW-0694">RNA-binding</keyword>
<dbReference type="InterPro" id="IPR050590">
    <property type="entry name" value="Exosome_comp_Rrp42_subfam"/>
</dbReference>
<dbReference type="GO" id="GO:0000177">
    <property type="term" value="C:cytoplasmic exosome (RNase complex)"/>
    <property type="evidence" value="ECO:0007669"/>
    <property type="project" value="TreeGrafter"/>
</dbReference>
<gene>
    <name evidence="13" type="ORF">NA57DRAFT_54518</name>
</gene>
<dbReference type="InterPro" id="IPR020568">
    <property type="entry name" value="Ribosomal_Su5_D2-typ_SF"/>
</dbReference>
<evidence type="ECO:0000256" key="7">
    <source>
        <dbReference type="ARBA" id="ARBA00022835"/>
    </source>
</evidence>
<evidence type="ECO:0000256" key="1">
    <source>
        <dbReference type="ARBA" id="ARBA00004496"/>
    </source>
</evidence>
<evidence type="ECO:0000313" key="13">
    <source>
        <dbReference type="EMBL" id="KAF2100429.1"/>
    </source>
</evidence>
<dbReference type="Pfam" id="PF01138">
    <property type="entry name" value="RNase_PH"/>
    <property type="match status" value="1"/>
</dbReference>
<evidence type="ECO:0000256" key="9">
    <source>
        <dbReference type="ARBA" id="ARBA00023242"/>
    </source>
</evidence>
<evidence type="ECO:0000256" key="5">
    <source>
        <dbReference type="ARBA" id="ARBA00022490"/>
    </source>
</evidence>
<dbReference type="Pfam" id="PF03725">
    <property type="entry name" value="RNase_PH_C"/>
    <property type="match status" value="1"/>
</dbReference>
<dbReference type="GO" id="GO:0000176">
    <property type="term" value="C:nuclear exosome (RNase complex)"/>
    <property type="evidence" value="ECO:0007669"/>
    <property type="project" value="TreeGrafter"/>
</dbReference>
<dbReference type="AlphaFoldDB" id="A0A9P4IJG5"/>
<dbReference type="GO" id="GO:0005730">
    <property type="term" value="C:nucleolus"/>
    <property type="evidence" value="ECO:0007669"/>
    <property type="project" value="UniProtKB-SubCell"/>
</dbReference>
<dbReference type="GO" id="GO:0034473">
    <property type="term" value="P:U1 snRNA 3'-end processing"/>
    <property type="evidence" value="ECO:0007669"/>
    <property type="project" value="TreeGrafter"/>
</dbReference>
<dbReference type="PANTHER" id="PTHR11097">
    <property type="entry name" value="EXOSOME COMPLEX EXONUCLEASE RIBOSOMAL RNA PROCESSING PROTEIN"/>
    <property type="match status" value="1"/>
</dbReference>
<dbReference type="PANTHER" id="PTHR11097:SF14">
    <property type="entry name" value="EXOSOME COMPLEX COMPONENT RRP45"/>
    <property type="match status" value="1"/>
</dbReference>
<keyword evidence="9" id="KW-0539">Nucleus</keyword>
<dbReference type="InterPro" id="IPR036345">
    <property type="entry name" value="ExoRNase_PH_dom2_sf"/>
</dbReference>
<keyword evidence="6" id="KW-0698">rRNA processing</keyword>
<feature type="domain" description="Exoribonuclease phosphorolytic" evidence="11">
    <location>
        <begin position="33"/>
        <end position="164"/>
    </location>
</feature>
<dbReference type="GO" id="GO:0034476">
    <property type="term" value="P:U5 snRNA 3'-end processing"/>
    <property type="evidence" value="ECO:0007669"/>
    <property type="project" value="TreeGrafter"/>
</dbReference>
<dbReference type="GO" id="GO:0071038">
    <property type="term" value="P:TRAMP-dependent tRNA surveillance pathway"/>
    <property type="evidence" value="ECO:0007669"/>
    <property type="project" value="TreeGrafter"/>
</dbReference>
<dbReference type="EMBL" id="ML978124">
    <property type="protein sequence ID" value="KAF2100429.1"/>
    <property type="molecule type" value="Genomic_DNA"/>
</dbReference>
<organism evidence="13 14">
    <name type="scientific">Rhizodiscina lignyota</name>
    <dbReference type="NCBI Taxonomy" id="1504668"/>
    <lineage>
        <taxon>Eukaryota</taxon>
        <taxon>Fungi</taxon>
        <taxon>Dikarya</taxon>
        <taxon>Ascomycota</taxon>
        <taxon>Pezizomycotina</taxon>
        <taxon>Dothideomycetes</taxon>
        <taxon>Pleosporomycetidae</taxon>
        <taxon>Aulographales</taxon>
        <taxon>Rhizodiscinaceae</taxon>
        <taxon>Rhizodiscina</taxon>
    </lineage>
</organism>
<comment type="caution">
    <text evidence="13">The sequence shown here is derived from an EMBL/GenBank/DDBJ whole genome shotgun (WGS) entry which is preliminary data.</text>
</comment>
<dbReference type="InterPro" id="IPR033100">
    <property type="entry name" value="Rrp45"/>
</dbReference>
<evidence type="ECO:0000256" key="10">
    <source>
        <dbReference type="ARBA" id="ARBA00077933"/>
    </source>
</evidence>
<dbReference type="GO" id="GO:0016075">
    <property type="term" value="P:rRNA catabolic process"/>
    <property type="evidence" value="ECO:0007669"/>
    <property type="project" value="TreeGrafter"/>
</dbReference>
<accession>A0A9P4IJG5</accession>
<comment type="subcellular location">
    <subcellularLocation>
        <location evidence="1">Cytoplasm</location>
    </subcellularLocation>
    <subcellularLocation>
        <location evidence="2">Nucleus</location>
        <location evidence="2">Nucleolus</location>
    </subcellularLocation>
</comment>
<dbReference type="SUPFAM" id="SSF55666">
    <property type="entry name" value="Ribonuclease PH domain 2-like"/>
    <property type="match status" value="1"/>
</dbReference>
<comment type="similarity">
    <text evidence="3">Belongs to the RNase PH family.</text>
</comment>
<evidence type="ECO:0000259" key="11">
    <source>
        <dbReference type="Pfam" id="PF01138"/>
    </source>
</evidence>
<reference evidence="13" key="1">
    <citation type="journal article" date="2020" name="Stud. Mycol.">
        <title>101 Dothideomycetes genomes: a test case for predicting lifestyles and emergence of pathogens.</title>
        <authorList>
            <person name="Haridas S."/>
            <person name="Albert R."/>
            <person name="Binder M."/>
            <person name="Bloem J."/>
            <person name="Labutti K."/>
            <person name="Salamov A."/>
            <person name="Andreopoulos B."/>
            <person name="Baker S."/>
            <person name="Barry K."/>
            <person name="Bills G."/>
            <person name="Bluhm B."/>
            <person name="Cannon C."/>
            <person name="Castanera R."/>
            <person name="Culley D."/>
            <person name="Daum C."/>
            <person name="Ezra D."/>
            <person name="Gonzalez J."/>
            <person name="Henrissat B."/>
            <person name="Kuo A."/>
            <person name="Liang C."/>
            <person name="Lipzen A."/>
            <person name="Lutzoni F."/>
            <person name="Magnuson J."/>
            <person name="Mondo S."/>
            <person name="Nolan M."/>
            <person name="Ohm R."/>
            <person name="Pangilinan J."/>
            <person name="Park H.-J."/>
            <person name="Ramirez L."/>
            <person name="Alfaro M."/>
            <person name="Sun H."/>
            <person name="Tritt A."/>
            <person name="Yoshinaga Y."/>
            <person name="Zwiers L.-H."/>
            <person name="Turgeon B."/>
            <person name="Goodwin S."/>
            <person name="Spatafora J."/>
            <person name="Crous P."/>
            <person name="Grigoriev I."/>
        </authorList>
    </citation>
    <scope>NUCLEOTIDE SEQUENCE</scope>
    <source>
        <strain evidence="13">CBS 133067</strain>
    </source>
</reference>
<keyword evidence="14" id="KW-1185">Reference proteome</keyword>
<proteinExistence type="inferred from homology"/>
<dbReference type="SUPFAM" id="SSF54211">
    <property type="entry name" value="Ribosomal protein S5 domain 2-like"/>
    <property type="match status" value="1"/>
</dbReference>
<evidence type="ECO:0000256" key="6">
    <source>
        <dbReference type="ARBA" id="ARBA00022552"/>
    </source>
</evidence>
<dbReference type="GO" id="GO:0035925">
    <property type="term" value="F:mRNA 3'-UTR AU-rich region binding"/>
    <property type="evidence" value="ECO:0007669"/>
    <property type="project" value="TreeGrafter"/>
</dbReference>
<evidence type="ECO:0000256" key="2">
    <source>
        <dbReference type="ARBA" id="ARBA00004604"/>
    </source>
</evidence>
<dbReference type="GO" id="GO:0071035">
    <property type="term" value="P:nuclear polyadenylation-dependent rRNA catabolic process"/>
    <property type="evidence" value="ECO:0007669"/>
    <property type="project" value="TreeGrafter"/>
</dbReference>
<dbReference type="CDD" id="cd11368">
    <property type="entry name" value="RNase_PH_RRP45"/>
    <property type="match status" value="1"/>
</dbReference>
<feature type="domain" description="Exoribonuclease phosphorolytic" evidence="12">
    <location>
        <begin position="192"/>
        <end position="253"/>
    </location>
</feature>
<dbReference type="InterPro" id="IPR015847">
    <property type="entry name" value="ExoRNase_PH_dom2"/>
</dbReference>
<dbReference type="InterPro" id="IPR027408">
    <property type="entry name" value="PNPase/RNase_PH_dom_sf"/>
</dbReference>
<evidence type="ECO:0000259" key="12">
    <source>
        <dbReference type="Pfam" id="PF03725"/>
    </source>
</evidence>
<protein>
    <recommendedName>
        <fullName evidence="4">Exosome complex component RRP45</fullName>
    </recommendedName>
    <alternativeName>
        <fullName evidence="10">Ribosomal RNA-processing protein 45</fullName>
    </alternativeName>
</protein>
<dbReference type="FunFam" id="3.30.230.70:FF:000005">
    <property type="entry name" value="Exosome complex component RRP45"/>
    <property type="match status" value="1"/>
</dbReference>
<evidence type="ECO:0000256" key="8">
    <source>
        <dbReference type="ARBA" id="ARBA00022884"/>
    </source>
</evidence>
<dbReference type="GO" id="GO:0000467">
    <property type="term" value="P:exonucleolytic trimming to generate mature 3'-end of 5.8S rRNA from tricistronic rRNA transcript (SSU-rRNA, 5.8S rRNA, LSU-rRNA)"/>
    <property type="evidence" value="ECO:0007669"/>
    <property type="project" value="TreeGrafter"/>
</dbReference>
<evidence type="ECO:0000313" key="14">
    <source>
        <dbReference type="Proteomes" id="UP000799772"/>
    </source>
</evidence>
<evidence type="ECO:0000256" key="3">
    <source>
        <dbReference type="ARBA" id="ARBA00006678"/>
    </source>
</evidence>
<dbReference type="InterPro" id="IPR001247">
    <property type="entry name" value="ExoRNase_PH_dom1"/>
</dbReference>
<dbReference type="OrthoDB" id="10264038at2759"/>
<dbReference type="GO" id="GO:0034475">
    <property type="term" value="P:U4 snRNA 3'-end processing"/>
    <property type="evidence" value="ECO:0007669"/>
    <property type="project" value="TreeGrafter"/>
</dbReference>
<keyword evidence="5" id="KW-0963">Cytoplasm</keyword>
<name>A0A9P4IJG5_9PEZI</name>